<keyword evidence="2" id="KW-1133">Transmembrane helix</keyword>
<sequence length="328" mass="37429">MKDTSKKRRKKLNRLGKLTLGLIVVFTVILTVFVTEIVADKKVEAEKGTEQAVKSEVKTNKISKEETQPKKNTPDTVEQEKTKDEESSSHKETDGSEEKSNSVEEKQKKQEEQENKETDSSKKQTSAPETGKVVYLTFDDGPHPTASKEILQLLDQYDAKATYFMLEPNMKNNTDVVQEMAEKGHAIGVHGVTHEVSKIYQSPQSFVQEMNQGIDFIHKTTGINTKLVRAPYGSNPYITPPFKEASDKEGFILWDWNIDSVDWKYKNGGFVDTIIQRSNQLVGKEPLIVLMHEKPNTARHLERLLQFYKENGYDMRAIDESMQPIQFK</sequence>
<reference evidence="4 5" key="1">
    <citation type="submission" date="2019-06" db="EMBL/GenBank/DDBJ databases">
        <title>Cerasibacillus sp. nov., isolated from maize field.</title>
        <authorList>
            <person name="Lin S.-Y."/>
            <person name="Tsai C.-F."/>
            <person name="Young C.-C."/>
        </authorList>
    </citation>
    <scope>NUCLEOTIDE SEQUENCE [LARGE SCALE GENOMIC DNA]</scope>
    <source>
        <strain evidence="4 5">CC-CFT480</strain>
    </source>
</reference>
<evidence type="ECO:0000256" key="2">
    <source>
        <dbReference type="SAM" id="Phobius"/>
    </source>
</evidence>
<dbReference type="InterPro" id="IPR050248">
    <property type="entry name" value="Polysacc_deacetylase_ArnD"/>
</dbReference>
<dbReference type="GO" id="GO:0005975">
    <property type="term" value="P:carbohydrate metabolic process"/>
    <property type="evidence" value="ECO:0007669"/>
    <property type="project" value="InterPro"/>
</dbReference>
<dbReference type="Proteomes" id="UP000321574">
    <property type="component" value="Unassembled WGS sequence"/>
</dbReference>
<proteinExistence type="predicted"/>
<dbReference type="EMBL" id="VDUW01000002">
    <property type="protein sequence ID" value="TXL66500.1"/>
    <property type="molecule type" value="Genomic_DNA"/>
</dbReference>
<keyword evidence="2" id="KW-0812">Transmembrane</keyword>
<feature type="transmembrane region" description="Helical" evidence="2">
    <location>
        <begin position="20"/>
        <end position="39"/>
    </location>
</feature>
<feature type="domain" description="NodB homology" evidence="3">
    <location>
        <begin position="132"/>
        <end position="316"/>
    </location>
</feature>
<keyword evidence="5" id="KW-1185">Reference proteome</keyword>
<comment type="caution">
    <text evidence="4">The sequence shown here is derived from an EMBL/GenBank/DDBJ whole genome shotgun (WGS) entry which is preliminary data.</text>
</comment>
<feature type="compositionally biased region" description="Basic and acidic residues" evidence="1">
    <location>
        <begin position="45"/>
        <end position="122"/>
    </location>
</feature>
<organism evidence="4 5">
    <name type="scientific">Cerasibacillus terrae</name>
    <dbReference type="NCBI Taxonomy" id="2498845"/>
    <lineage>
        <taxon>Bacteria</taxon>
        <taxon>Bacillati</taxon>
        <taxon>Bacillota</taxon>
        <taxon>Bacilli</taxon>
        <taxon>Bacillales</taxon>
        <taxon>Bacillaceae</taxon>
        <taxon>Cerasibacillus</taxon>
    </lineage>
</organism>
<dbReference type="PANTHER" id="PTHR10587:SF125">
    <property type="entry name" value="POLYSACCHARIDE DEACETYLASE YHEN-RELATED"/>
    <property type="match status" value="1"/>
</dbReference>
<dbReference type="Gene3D" id="3.20.20.370">
    <property type="entry name" value="Glycoside hydrolase/deacetylase"/>
    <property type="match status" value="1"/>
</dbReference>
<dbReference type="CDD" id="cd10944">
    <property type="entry name" value="CE4_SmPgdA_like"/>
    <property type="match status" value="1"/>
</dbReference>
<keyword evidence="2" id="KW-0472">Membrane</keyword>
<dbReference type="PROSITE" id="PS51677">
    <property type="entry name" value="NODB"/>
    <property type="match status" value="1"/>
</dbReference>
<evidence type="ECO:0000313" key="4">
    <source>
        <dbReference type="EMBL" id="TXL66500.1"/>
    </source>
</evidence>
<dbReference type="SUPFAM" id="SSF88713">
    <property type="entry name" value="Glycoside hydrolase/deacetylase"/>
    <property type="match status" value="1"/>
</dbReference>
<dbReference type="PANTHER" id="PTHR10587">
    <property type="entry name" value="GLYCOSYL TRANSFERASE-RELATED"/>
    <property type="match status" value="1"/>
</dbReference>
<dbReference type="RefSeq" id="WP_147665900.1">
    <property type="nucleotide sequence ID" value="NZ_VDUW01000002.1"/>
</dbReference>
<feature type="region of interest" description="Disordered" evidence="1">
    <location>
        <begin position="45"/>
        <end position="128"/>
    </location>
</feature>
<dbReference type="OrthoDB" id="258610at2"/>
<accession>A0A5C8NYY9</accession>
<evidence type="ECO:0000256" key="1">
    <source>
        <dbReference type="SAM" id="MobiDB-lite"/>
    </source>
</evidence>
<gene>
    <name evidence="4" type="ORF">FHP05_03700</name>
</gene>
<evidence type="ECO:0000313" key="5">
    <source>
        <dbReference type="Proteomes" id="UP000321574"/>
    </source>
</evidence>
<dbReference type="AlphaFoldDB" id="A0A5C8NYY9"/>
<dbReference type="GO" id="GO:0016810">
    <property type="term" value="F:hydrolase activity, acting on carbon-nitrogen (but not peptide) bonds"/>
    <property type="evidence" value="ECO:0007669"/>
    <property type="project" value="InterPro"/>
</dbReference>
<dbReference type="Pfam" id="PF01522">
    <property type="entry name" value="Polysacc_deac_1"/>
    <property type="match status" value="1"/>
</dbReference>
<protein>
    <submittedName>
        <fullName evidence="4">Polysaccharide deacetylase</fullName>
    </submittedName>
</protein>
<dbReference type="InterPro" id="IPR002509">
    <property type="entry name" value="NODB_dom"/>
</dbReference>
<name>A0A5C8NYY9_9BACI</name>
<evidence type="ECO:0000259" key="3">
    <source>
        <dbReference type="PROSITE" id="PS51677"/>
    </source>
</evidence>
<dbReference type="InterPro" id="IPR011330">
    <property type="entry name" value="Glyco_hydro/deAcase_b/a-brl"/>
</dbReference>